<name>A0A511XF48_9PROT</name>
<dbReference type="EMBL" id="BJYF01000048">
    <property type="protein sequence ID" value="GEN61573.1"/>
    <property type="molecule type" value="Genomic_DNA"/>
</dbReference>
<dbReference type="PANTHER" id="PTHR35936">
    <property type="entry name" value="MEMBRANE-BOUND LYTIC MUREIN TRANSGLYCOSYLASE F"/>
    <property type="match status" value="1"/>
</dbReference>
<dbReference type="SUPFAM" id="SSF53850">
    <property type="entry name" value="Periplasmic binding protein-like II"/>
    <property type="match status" value="1"/>
</dbReference>
<dbReference type="InterPro" id="IPR001638">
    <property type="entry name" value="Solute-binding_3/MltF_N"/>
</dbReference>
<sequence length="241" mass="25643">MSVSDDGVLAELAPTGKLRSAINLGNTVLAQRAEDGRLAGVSVDLACVLADKIGVEVELFPFNTAGKAFEALQAGNCDMGFLAIDPLRAEDLDYSAPYVVIEGTYLVHDELRHQSVEELDRDGILIAAGRGTAYDLHLSRTLKHAKLAHFPSSAAAIQALLDGKVNIAAGVRQPLHLTAELNAGFHVLNDSFLLIRQALAIPKNRPAALRYVSSFVDDMKSSGFIAISLSKSGQDINVVAP</sequence>
<evidence type="ECO:0000259" key="2">
    <source>
        <dbReference type="SMART" id="SM00062"/>
    </source>
</evidence>
<dbReference type="Proteomes" id="UP000321635">
    <property type="component" value="Unassembled WGS sequence"/>
</dbReference>
<protein>
    <submittedName>
        <fullName evidence="3">ABC transporter substrate-binding protein</fullName>
    </submittedName>
</protein>
<gene>
    <name evidence="3" type="ORF">ANI02nite_34570</name>
</gene>
<proteinExistence type="predicted"/>
<dbReference type="PANTHER" id="PTHR35936:SF17">
    <property type="entry name" value="ARGININE-BINDING EXTRACELLULAR PROTEIN ARTP"/>
    <property type="match status" value="1"/>
</dbReference>
<evidence type="ECO:0000256" key="1">
    <source>
        <dbReference type="ARBA" id="ARBA00022729"/>
    </source>
</evidence>
<organism evidence="3 4">
    <name type="scientific">Acetobacter nitrogenifigens DSM 23921 = NBRC 105050</name>
    <dbReference type="NCBI Taxonomy" id="1120919"/>
    <lineage>
        <taxon>Bacteria</taxon>
        <taxon>Pseudomonadati</taxon>
        <taxon>Pseudomonadota</taxon>
        <taxon>Alphaproteobacteria</taxon>
        <taxon>Acetobacterales</taxon>
        <taxon>Acetobacteraceae</taxon>
        <taxon>Acetobacter</taxon>
    </lineage>
</organism>
<feature type="domain" description="Solute-binding protein family 3/N-terminal" evidence="2">
    <location>
        <begin position="17"/>
        <end position="235"/>
    </location>
</feature>
<keyword evidence="1" id="KW-0732">Signal</keyword>
<accession>A0A511XF48</accession>
<evidence type="ECO:0000313" key="4">
    <source>
        <dbReference type="Proteomes" id="UP000321635"/>
    </source>
</evidence>
<dbReference type="AlphaFoldDB" id="A0A511XF48"/>
<evidence type="ECO:0000313" key="3">
    <source>
        <dbReference type="EMBL" id="GEN61573.1"/>
    </source>
</evidence>
<dbReference type="RefSeq" id="WP_026399108.1">
    <property type="nucleotide sequence ID" value="NZ_AUBI01000032.1"/>
</dbReference>
<dbReference type="SMART" id="SM00062">
    <property type="entry name" value="PBPb"/>
    <property type="match status" value="1"/>
</dbReference>
<keyword evidence="4" id="KW-1185">Reference proteome</keyword>
<dbReference type="STRING" id="1120919.GCA_000429165_03724"/>
<dbReference type="Pfam" id="PF00497">
    <property type="entry name" value="SBP_bac_3"/>
    <property type="match status" value="1"/>
</dbReference>
<dbReference type="Gene3D" id="3.40.190.10">
    <property type="entry name" value="Periplasmic binding protein-like II"/>
    <property type="match status" value="2"/>
</dbReference>
<dbReference type="OrthoDB" id="6955767at2"/>
<comment type="caution">
    <text evidence="3">The sequence shown here is derived from an EMBL/GenBank/DDBJ whole genome shotgun (WGS) entry which is preliminary data.</text>
</comment>
<reference evidence="3 4" key="1">
    <citation type="submission" date="2019-07" db="EMBL/GenBank/DDBJ databases">
        <title>Whole genome shotgun sequence of Acetobacter nitrogenifigens NBRC 105050.</title>
        <authorList>
            <person name="Hosoyama A."/>
            <person name="Uohara A."/>
            <person name="Ohji S."/>
            <person name="Ichikawa N."/>
        </authorList>
    </citation>
    <scope>NUCLEOTIDE SEQUENCE [LARGE SCALE GENOMIC DNA]</scope>
    <source>
        <strain evidence="3 4">NBRC 105050</strain>
    </source>
</reference>